<evidence type="ECO:0000256" key="1">
    <source>
        <dbReference type="SAM" id="Coils"/>
    </source>
</evidence>
<dbReference type="RefSeq" id="WP_188651665.1">
    <property type="nucleotide sequence ID" value="NZ_BMIN01000003.1"/>
</dbReference>
<organism evidence="2 3">
    <name type="scientific">Pontibacillus salipaludis</name>
    <dbReference type="NCBI Taxonomy" id="1697394"/>
    <lineage>
        <taxon>Bacteria</taxon>
        <taxon>Bacillati</taxon>
        <taxon>Bacillota</taxon>
        <taxon>Bacilli</taxon>
        <taxon>Bacillales</taxon>
        <taxon>Bacillaceae</taxon>
        <taxon>Pontibacillus</taxon>
    </lineage>
</organism>
<feature type="coiled-coil region" evidence="1">
    <location>
        <begin position="222"/>
        <end position="252"/>
    </location>
</feature>
<accession>A0ABQ1PWS3</accession>
<name>A0ABQ1PWS3_9BACI</name>
<comment type="caution">
    <text evidence="2">The sequence shown here is derived from an EMBL/GenBank/DDBJ whole genome shotgun (WGS) entry which is preliminary data.</text>
</comment>
<dbReference type="Proteomes" id="UP000642571">
    <property type="component" value="Unassembled WGS sequence"/>
</dbReference>
<gene>
    <name evidence="2" type="ORF">GCM10011389_11330</name>
</gene>
<keyword evidence="1" id="KW-0175">Coiled coil</keyword>
<sequence>MEQQALHSFLHRYFTANECSILEDRDGVMKVQLTEEQDEVLMNRPFYWNYVKRVNGRGIPMQVTFITNPNRREEKGEWLHFGSPRVHQMFQMLRKKGQLTRQYEQVETNQQTSLTPWLILNASINYKGTQKRQEIVSLGLQLINGSIIPHFMDRLGSISLSPKITDYCFTLTPIIKLPSALKRIEAYIHGNVTKQDLSWGEDALRLLEEEKQLLEHFYKNDVQSEDDEEEAFEHKAEALERLEREQSALQKRYEPKIELDVINAGMIYISQSTSSKLITDHLNN</sequence>
<protein>
    <submittedName>
        <fullName evidence="2">Uncharacterized protein</fullName>
    </submittedName>
</protein>
<dbReference type="EMBL" id="BMIN01000003">
    <property type="protein sequence ID" value="GGD05545.1"/>
    <property type="molecule type" value="Genomic_DNA"/>
</dbReference>
<keyword evidence="3" id="KW-1185">Reference proteome</keyword>
<evidence type="ECO:0000313" key="2">
    <source>
        <dbReference type="EMBL" id="GGD05545.1"/>
    </source>
</evidence>
<dbReference type="InterPro" id="IPR024562">
    <property type="entry name" value="YqhG"/>
</dbReference>
<proteinExistence type="predicted"/>
<evidence type="ECO:0000313" key="3">
    <source>
        <dbReference type="Proteomes" id="UP000642571"/>
    </source>
</evidence>
<reference evidence="3" key="1">
    <citation type="journal article" date="2019" name="Int. J. Syst. Evol. Microbiol.">
        <title>The Global Catalogue of Microorganisms (GCM) 10K type strain sequencing project: providing services to taxonomists for standard genome sequencing and annotation.</title>
        <authorList>
            <consortium name="The Broad Institute Genomics Platform"/>
            <consortium name="The Broad Institute Genome Sequencing Center for Infectious Disease"/>
            <person name="Wu L."/>
            <person name="Ma J."/>
        </authorList>
    </citation>
    <scope>NUCLEOTIDE SEQUENCE [LARGE SCALE GENOMIC DNA]</scope>
    <source>
        <strain evidence="3">CGMCC 1.15353</strain>
    </source>
</reference>
<dbReference type="Pfam" id="PF11079">
    <property type="entry name" value="YqhG"/>
    <property type="match status" value="1"/>
</dbReference>